<dbReference type="InterPro" id="IPR039425">
    <property type="entry name" value="RNA_pol_sigma-70-like"/>
</dbReference>
<dbReference type="Pfam" id="PF08281">
    <property type="entry name" value="Sigma70_r4_2"/>
    <property type="match status" value="1"/>
</dbReference>
<keyword evidence="9" id="KW-1185">Reference proteome</keyword>
<dbReference type="NCBIfam" id="TIGR02937">
    <property type="entry name" value="sigma70-ECF"/>
    <property type="match status" value="1"/>
</dbReference>
<dbReference type="SUPFAM" id="SSF88659">
    <property type="entry name" value="Sigma3 and sigma4 domains of RNA polymerase sigma factors"/>
    <property type="match status" value="1"/>
</dbReference>
<dbReference type="InterPro" id="IPR013249">
    <property type="entry name" value="RNA_pol_sigma70_r4_t2"/>
</dbReference>
<keyword evidence="4" id="KW-0238">DNA-binding</keyword>
<dbReference type="PANTHER" id="PTHR43133:SF8">
    <property type="entry name" value="RNA POLYMERASE SIGMA FACTOR HI_1459-RELATED"/>
    <property type="match status" value="1"/>
</dbReference>
<dbReference type="InterPro" id="IPR014284">
    <property type="entry name" value="RNA_pol_sigma-70_dom"/>
</dbReference>
<proteinExistence type="inferred from homology"/>
<sequence length="225" mass="24233">MYTWANCPASPLVWGGARVIAGPGGAARASVQATARAPDISDEALLICFANGDTSVAGELTQRLGPRVLGVAMRVLGNRAEAEDVTQEAMIRLWKIAPDWRQGEAQVSTWLYRVTMNLCIDVKRRARGGHLDLDAVPEPADPAASAAESLQNRARSDALQAALMTLPERQRQAVVLRHIEELTNPEIAGIMEIGVEAVESLTARGKRALAVALSGRREELGYQDD</sequence>
<dbReference type="NCBIfam" id="NF009176">
    <property type="entry name" value="PRK12524.1"/>
    <property type="match status" value="1"/>
</dbReference>
<dbReference type="InterPro" id="IPR036388">
    <property type="entry name" value="WH-like_DNA-bd_sf"/>
</dbReference>
<evidence type="ECO:0000256" key="1">
    <source>
        <dbReference type="ARBA" id="ARBA00010641"/>
    </source>
</evidence>
<evidence type="ECO:0000313" key="8">
    <source>
        <dbReference type="EMBL" id="KUP92045.1"/>
    </source>
</evidence>
<dbReference type="Gene3D" id="1.10.10.10">
    <property type="entry name" value="Winged helix-like DNA-binding domain superfamily/Winged helix DNA-binding domain"/>
    <property type="match status" value="1"/>
</dbReference>
<dbReference type="InterPro" id="IPR013324">
    <property type="entry name" value="RNA_pol_sigma_r3/r4-like"/>
</dbReference>
<evidence type="ECO:0000259" key="6">
    <source>
        <dbReference type="Pfam" id="PF04542"/>
    </source>
</evidence>
<evidence type="ECO:0000256" key="2">
    <source>
        <dbReference type="ARBA" id="ARBA00023015"/>
    </source>
</evidence>
<dbReference type="InterPro" id="IPR013325">
    <property type="entry name" value="RNA_pol_sigma_r2"/>
</dbReference>
<keyword evidence="5" id="KW-0804">Transcription</keyword>
<feature type="domain" description="RNA polymerase sigma factor 70 region 4 type 2" evidence="7">
    <location>
        <begin position="157"/>
        <end position="209"/>
    </location>
</feature>
<protein>
    <submittedName>
        <fullName evidence="8">ECF RNA polymerase sigma factor SigE</fullName>
    </submittedName>
</protein>
<evidence type="ECO:0000259" key="7">
    <source>
        <dbReference type="Pfam" id="PF08281"/>
    </source>
</evidence>
<dbReference type="Gene3D" id="1.10.1740.10">
    <property type="match status" value="1"/>
</dbReference>
<dbReference type="GO" id="GO:0003677">
    <property type="term" value="F:DNA binding"/>
    <property type="evidence" value="ECO:0007669"/>
    <property type="project" value="UniProtKB-KW"/>
</dbReference>
<dbReference type="PANTHER" id="PTHR43133">
    <property type="entry name" value="RNA POLYMERASE ECF-TYPE SIGMA FACTO"/>
    <property type="match status" value="1"/>
</dbReference>
<evidence type="ECO:0000256" key="5">
    <source>
        <dbReference type="ARBA" id="ARBA00023163"/>
    </source>
</evidence>
<name>A0A132BUI7_9RHOB</name>
<dbReference type="CDD" id="cd06171">
    <property type="entry name" value="Sigma70_r4"/>
    <property type="match status" value="1"/>
</dbReference>
<dbReference type="SUPFAM" id="SSF88946">
    <property type="entry name" value="Sigma2 domain of RNA polymerase sigma factors"/>
    <property type="match status" value="1"/>
</dbReference>
<dbReference type="EMBL" id="LPUY01000079">
    <property type="protein sequence ID" value="KUP92045.1"/>
    <property type="molecule type" value="Genomic_DNA"/>
</dbReference>
<dbReference type="Pfam" id="PF04542">
    <property type="entry name" value="Sigma70_r2"/>
    <property type="match status" value="1"/>
</dbReference>
<gene>
    <name evidence="8" type="primary">sigE_2</name>
    <name evidence="8" type="ORF">TRIHO_30620</name>
</gene>
<feature type="domain" description="RNA polymerase sigma-70 region 2" evidence="6">
    <location>
        <begin position="62"/>
        <end position="127"/>
    </location>
</feature>
<evidence type="ECO:0000313" key="9">
    <source>
        <dbReference type="Proteomes" id="UP000068382"/>
    </source>
</evidence>
<keyword evidence="3" id="KW-0731">Sigma factor</keyword>
<dbReference type="InterPro" id="IPR007627">
    <property type="entry name" value="RNA_pol_sigma70_r2"/>
</dbReference>
<dbReference type="PATRIC" id="fig|1768241.3.peg.3202"/>
<comment type="similarity">
    <text evidence="1">Belongs to the sigma-70 factor family. ECF subfamily.</text>
</comment>
<dbReference type="GO" id="GO:0006352">
    <property type="term" value="P:DNA-templated transcription initiation"/>
    <property type="evidence" value="ECO:0007669"/>
    <property type="project" value="InterPro"/>
</dbReference>
<evidence type="ECO:0000256" key="4">
    <source>
        <dbReference type="ARBA" id="ARBA00023125"/>
    </source>
</evidence>
<dbReference type="GO" id="GO:0016987">
    <property type="term" value="F:sigma factor activity"/>
    <property type="evidence" value="ECO:0007669"/>
    <property type="project" value="UniProtKB-KW"/>
</dbReference>
<organism evidence="8 9">
    <name type="scientific">Tritonibacter horizontis</name>
    <dbReference type="NCBI Taxonomy" id="1768241"/>
    <lineage>
        <taxon>Bacteria</taxon>
        <taxon>Pseudomonadati</taxon>
        <taxon>Pseudomonadota</taxon>
        <taxon>Alphaproteobacteria</taxon>
        <taxon>Rhodobacterales</taxon>
        <taxon>Paracoccaceae</taxon>
        <taxon>Tritonibacter</taxon>
    </lineage>
</organism>
<accession>A0A132BUI7</accession>
<comment type="caution">
    <text evidence="8">The sequence shown here is derived from an EMBL/GenBank/DDBJ whole genome shotgun (WGS) entry which is preliminary data.</text>
</comment>
<dbReference type="Proteomes" id="UP000068382">
    <property type="component" value="Unassembled WGS sequence"/>
</dbReference>
<dbReference type="AlphaFoldDB" id="A0A132BUI7"/>
<reference evidence="8 9" key="1">
    <citation type="submission" date="2015-12" db="EMBL/GenBank/DDBJ databases">
        <title>Genome sequence of the marine Rhodobacteraceae strain O3.65, Candidatus Tritonibacter horizontis.</title>
        <authorList>
            <person name="Poehlein A."/>
            <person name="Giebel H.A."/>
            <person name="Voget S."/>
            <person name="Brinkhoff T."/>
        </authorList>
    </citation>
    <scope>NUCLEOTIDE SEQUENCE [LARGE SCALE GENOMIC DNA]</scope>
    <source>
        <strain evidence="8 9">O3.65</strain>
    </source>
</reference>
<keyword evidence="2" id="KW-0805">Transcription regulation</keyword>
<evidence type="ECO:0000256" key="3">
    <source>
        <dbReference type="ARBA" id="ARBA00023082"/>
    </source>
</evidence>